<dbReference type="EMBL" id="FOGK01000002">
    <property type="protein sequence ID" value="SER14369.1"/>
    <property type="molecule type" value="Genomic_DNA"/>
</dbReference>
<organism evidence="9 10">
    <name type="scientific">Pediococcus ethanolidurans</name>
    <dbReference type="NCBI Taxonomy" id="319653"/>
    <lineage>
        <taxon>Bacteria</taxon>
        <taxon>Bacillati</taxon>
        <taxon>Bacillota</taxon>
        <taxon>Bacilli</taxon>
        <taxon>Lactobacillales</taxon>
        <taxon>Lactobacillaceae</taxon>
        <taxon>Pediococcus</taxon>
    </lineage>
</organism>
<dbReference type="InterPro" id="IPR003753">
    <property type="entry name" value="Exonuc_VII_L"/>
</dbReference>
<evidence type="ECO:0000256" key="1">
    <source>
        <dbReference type="ARBA" id="ARBA00022490"/>
    </source>
</evidence>
<dbReference type="PANTHER" id="PTHR30008:SF0">
    <property type="entry name" value="EXODEOXYRIBONUCLEASE 7 LARGE SUBUNIT"/>
    <property type="match status" value="1"/>
</dbReference>
<gene>
    <name evidence="5" type="primary">xseA</name>
    <name evidence="9" type="ORF">SAMN04487973_10248</name>
</gene>
<dbReference type="Proteomes" id="UP000182818">
    <property type="component" value="Unassembled WGS sequence"/>
</dbReference>
<comment type="subcellular location">
    <subcellularLocation>
        <location evidence="5 6">Cytoplasm</location>
    </subcellularLocation>
</comment>
<feature type="domain" description="Exonuclease VII large subunit C-terminal" evidence="7">
    <location>
        <begin position="128"/>
        <end position="438"/>
    </location>
</feature>
<dbReference type="EC" id="3.1.11.6" evidence="5"/>
<accession>A0A1H9LSW8</accession>
<dbReference type="Pfam" id="PF02601">
    <property type="entry name" value="Exonuc_VII_L"/>
    <property type="match status" value="1"/>
</dbReference>
<comment type="caution">
    <text evidence="9">The sequence shown here is derived from an EMBL/GenBank/DDBJ whole genome shotgun (WGS) entry which is preliminary data.</text>
</comment>
<dbReference type="GeneID" id="76043582"/>
<evidence type="ECO:0000256" key="5">
    <source>
        <dbReference type="HAMAP-Rule" id="MF_00378"/>
    </source>
</evidence>
<evidence type="ECO:0000313" key="9">
    <source>
        <dbReference type="EMBL" id="SER14369.1"/>
    </source>
</evidence>
<dbReference type="PANTHER" id="PTHR30008">
    <property type="entry name" value="EXODEOXYRIBONUCLEASE 7 LARGE SUBUNIT"/>
    <property type="match status" value="1"/>
</dbReference>
<protein>
    <recommendedName>
        <fullName evidence="5">Exodeoxyribonuclease 7 large subunit</fullName>
        <ecNumber evidence="5">3.1.11.6</ecNumber>
    </recommendedName>
    <alternativeName>
        <fullName evidence="5">Exodeoxyribonuclease VII large subunit</fullName>
        <shortName evidence="5">Exonuclease VII large subunit</shortName>
    </alternativeName>
</protein>
<dbReference type="InterPro" id="IPR020579">
    <property type="entry name" value="Exonuc_VII_lsu_C"/>
</dbReference>
<dbReference type="CDD" id="cd04489">
    <property type="entry name" value="ExoVII_LU_OBF"/>
    <property type="match status" value="1"/>
</dbReference>
<evidence type="ECO:0000259" key="7">
    <source>
        <dbReference type="Pfam" id="PF02601"/>
    </source>
</evidence>
<evidence type="ECO:0000256" key="6">
    <source>
        <dbReference type="RuleBase" id="RU004355"/>
    </source>
</evidence>
<evidence type="ECO:0000313" key="10">
    <source>
        <dbReference type="Proteomes" id="UP000182818"/>
    </source>
</evidence>
<keyword evidence="2 5" id="KW-0540">Nuclease</keyword>
<feature type="domain" description="OB-fold nucleic acid binding" evidence="8">
    <location>
        <begin position="7"/>
        <end position="102"/>
    </location>
</feature>
<dbReference type="NCBIfam" id="TIGR00237">
    <property type="entry name" value="xseA"/>
    <property type="match status" value="1"/>
</dbReference>
<keyword evidence="4 5" id="KW-0269">Exonuclease</keyword>
<keyword evidence="10" id="KW-1185">Reference proteome</keyword>
<dbReference type="InterPro" id="IPR025824">
    <property type="entry name" value="OB-fold_nuc-bd_dom"/>
</dbReference>
<comment type="function">
    <text evidence="5">Bidirectionally degrades single-stranded DNA into large acid-insoluble oligonucleotides, which are then degraded further into small acid-soluble oligonucleotides.</text>
</comment>
<evidence type="ECO:0000256" key="3">
    <source>
        <dbReference type="ARBA" id="ARBA00022801"/>
    </source>
</evidence>
<dbReference type="Pfam" id="PF13742">
    <property type="entry name" value="tRNA_anti_2"/>
    <property type="match status" value="1"/>
</dbReference>
<keyword evidence="1 5" id="KW-0963">Cytoplasm</keyword>
<dbReference type="RefSeq" id="WP_057806249.1">
    <property type="nucleotide sequence ID" value="NZ_BJYP01000005.1"/>
</dbReference>
<keyword evidence="3 5" id="KW-0378">Hydrolase</keyword>
<sequence length="450" mass="50996">MDKENYLTVTALTQYIKRKFDVDPYLGRVYLVGEISNLRIRPHAHQYFSLKDDHAKINAIMFRSAFEKVKFTPETGMKVLVTGRLSVYEANGSYQIYIDSMQPDGVGALYQAYEQLKKKLSTEGLFTAPKQTLVRFPKRIAVITSPSGAVIRDIITTTRRRFPIAQLVLFPAQVQGNEAAKEITNRIQQVNELGSFDTIILGRGGGSIEDLWPFNEEQVARAIFASKIPIISSVGHETDTTIADLVADVRAATPTAAAELATPVLSEEIVYLSQRRTRIFNAFMNLLKKQRQSLNRLNQSYVFQDPRRLYEGYVQNIDYLNDKLVQSMTTNLNRYRNQLSETQQALILKSPANRIQQEKQTIDNLQRRMIRGIQMIFVTKSNELQHTVAALDYLSPLKIMGRGYSYVTEQGRVVKKVAELQTDAKIKLHLSDGTAQAKITEIEHGGLEND</sequence>
<evidence type="ECO:0000259" key="8">
    <source>
        <dbReference type="Pfam" id="PF13742"/>
    </source>
</evidence>
<comment type="subunit">
    <text evidence="5">Heterooligomer composed of large and small subunits.</text>
</comment>
<comment type="similarity">
    <text evidence="5 6">Belongs to the XseA family.</text>
</comment>
<evidence type="ECO:0000256" key="2">
    <source>
        <dbReference type="ARBA" id="ARBA00022722"/>
    </source>
</evidence>
<comment type="catalytic activity">
    <reaction evidence="5 6">
        <text>Exonucleolytic cleavage in either 5'- to 3'- or 3'- to 5'-direction to yield nucleoside 5'-phosphates.</text>
        <dbReference type="EC" id="3.1.11.6"/>
    </reaction>
</comment>
<proteinExistence type="inferred from homology"/>
<name>A0A1H9LSW8_9LACO</name>
<reference evidence="9 10" key="1">
    <citation type="submission" date="2016-10" db="EMBL/GenBank/DDBJ databases">
        <authorList>
            <person name="Varghese N."/>
            <person name="Submissions S."/>
        </authorList>
    </citation>
    <scope>NUCLEOTIDE SEQUENCE [LARGE SCALE GENOMIC DNA]</scope>
    <source>
        <strain evidence="9 10">CGMCC 1.3889</strain>
    </source>
</reference>
<dbReference type="HAMAP" id="MF_00378">
    <property type="entry name" value="Exonuc_7_L"/>
    <property type="match status" value="1"/>
</dbReference>
<evidence type="ECO:0000256" key="4">
    <source>
        <dbReference type="ARBA" id="ARBA00022839"/>
    </source>
</evidence>